<accession>A0A318TBR5</accession>
<reference evidence="3 4" key="1">
    <citation type="submission" date="2018-06" db="EMBL/GenBank/DDBJ databases">
        <title>Genomic Encyclopedia of Archaeal and Bacterial Type Strains, Phase II (KMG-II): from individual species to whole genera.</title>
        <authorList>
            <person name="Goeker M."/>
        </authorList>
    </citation>
    <scope>NUCLEOTIDE SEQUENCE [LARGE SCALE GENOMIC DNA]</scope>
    <source>
        <strain evidence="3 4">KACC 16626</strain>
    </source>
</reference>
<keyword evidence="2" id="KW-0812">Transmembrane</keyword>
<feature type="compositionally biased region" description="Basic and acidic residues" evidence="1">
    <location>
        <begin position="83"/>
        <end position="116"/>
    </location>
</feature>
<evidence type="ECO:0000313" key="4">
    <source>
        <dbReference type="Proteomes" id="UP000247416"/>
    </source>
</evidence>
<organism evidence="3 4">
    <name type="scientific">Ureibacillus chungkukjangi</name>
    <dbReference type="NCBI Taxonomy" id="1202712"/>
    <lineage>
        <taxon>Bacteria</taxon>
        <taxon>Bacillati</taxon>
        <taxon>Bacillota</taxon>
        <taxon>Bacilli</taxon>
        <taxon>Bacillales</taxon>
        <taxon>Caryophanaceae</taxon>
        <taxon>Ureibacillus</taxon>
    </lineage>
</organism>
<feature type="region of interest" description="Disordered" evidence="1">
    <location>
        <begin position="50"/>
        <end position="116"/>
    </location>
</feature>
<protein>
    <submittedName>
        <fullName evidence="3">Uncharacterized protein</fullName>
    </submittedName>
</protein>
<keyword evidence="2" id="KW-1133">Transmembrane helix</keyword>
<feature type="compositionally biased region" description="Basic residues" evidence="1">
    <location>
        <begin position="60"/>
        <end position="70"/>
    </location>
</feature>
<feature type="compositionally biased region" description="Basic and acidic residues" evidence="1">
    <location>
        <begin position="50"/>
        <end position="59"/>
    </location>
</feature>
<dbReference type="OrthoDB" id="2922557at2"/>
<evidence type="ECO:0000256" key="1">
    <source>
        <dbReference type="SAM" id="MobiDB-lite"/>
    </source>
</evidence>
<keyword evidence="2" id="KW-0472">Membrane</keyword>
<evidence type="ECO:0000313" key="3">
    <source>
        <dbReference type="EMBL" id="PYF02472.1"/>
    </source>
</evidence>
<gene>
    <name evidence="3" type="ORF">BJ095_1416</name>
</gene>
<comment type="caution">
    <text evidence="3">The sequence shown here is derived from an EMBL/GenBank/DDBJ whole genome shotgun (WGS) entry which is preliminary data.</text>
</comment>
<feature type="transmembrane region" description="Helical" evidence="2">
    <location>
        <begin position="17"/>
        <end position="41"/>
    </location>
</feature>
<dbReference type="Proteomes" id="UP000247416">
    <property type="component" value="Unassembled WGS sequence"/>
</dbReference>
<dbReference type="AlphaFoldDB" id="A0A318TBR5"/>
<dbReference type="RefSeq" id="WP_107937563.1">
    <property type="nucleotide sequence ID" value="NZ_CP085009.1"/>
</dbReference>
<name>A0A318TBR5_9BACL</name>
<proteinExistence type="predicted"/>
<sequence>MDLYNSWIYVNMLNAKWFIWTIVIFVFTFNILAPMLVWTVINGKGVPFVHQKEKGDKKGKQGNKKQKKSKKTENKKNSGSNDNEEKTEDKESKGNKEETQQDSGQDKEKNSSQDEN</sequence>
<dbReference type="EMBL" id="QJTJ01000041">
    <property type="protein sequence ID" value="PYF02472.1"/>
    <property type="molecule type" value="Genomic_DNA"/>
</dbReference>
<keyword evidence="4" id="KW-1185">Reference proteome</keyword>
<evidence type="ECO:0000256" key="2">
    <source>
        <dbReference type="SAM" id="Phobius"/>
    </source>
</evidence>